<comment type="caution">
    <text evidence="1">The sequence shown here is derived from an EMBL/GenBank/DDBJ whole genome shotgun (WGS) entry which is preliminary data.</text>
</comment>
<dbReference type="EMBL" id="PVWG01000017">
    <property type="protein sequence ID" value="PSB18452.1"/>
    <property type="molecule type" value="Genomic_DNA"/>
</dbReference>
<keyword evidence="2" id="KW-1185">Reference proteome</keyword>
<dbReference type="OrthoDB" id="559685at2"/>
<organism evidence="1 2">
    <name type="scientific">Phormidesmis priestleyi ULC007</name>
    <dbReference type="NCBI Taxonomy" id="1920490"/>
    <lineage>
        <taxon>Bacteria</taxon>
        <taxon>Bacillati</taxon>
        <taxon>Cyanobacteriota</taxon>
        <taxon>Cyanophyceae</taxon>
        <taxon>Leptolyngbyales</taxon>
        <taxon>Leptolyngbyaceae</taxon>
        <taxon>Phormidesmis</taxon>
    </lineage>
</organism>
<dbReference type="Proteomes" id="UP000238634">
    <property type="component" value="Unassembled WGS sequence"/>
</dbReference>
<evidence type="ECO:0000313" key="2">
    <source>
        <dbReference type="Proteomes" id="UP000238634"/>
    </source>
</evidence>
<reference evidence="1 2" key="2">
    <citation type="submission" date="2018-03" db="EMBL/GenBank/DDBJ databases">
        <title>The ancient ancestry and fast evolution of plastids.</title>
        <authorList>
            <person name="Moore K.R."/>
            <person name="Magnabosco C."/>
            <person name="Momper L."/>
            <person name="Gold D.A."/>
            <person name="Bosak T."/>
            <person name="Fournier G.P."/>
        </authorList>
    </citation>
    <scope>NUCLEOTIDE SEQUENCE [LARGE SCALE GENOMIC DNA]</scope>
    <source>
        <strain evidence="1 2">ULC007</strain>
    </source>
</reference>
<sequence>MDAFNPTAPTWTEPAIHAHEFCCPACHKSCLEADHVWVNRRSPVFSDDYRKKWQEFYQCQCGQVWWAWSNDRPPSELPNCDRPMMDIFNPFDDL</sequence>
<accession>A0A2T1DD51</accession>
<protein>
    <submittedName>
        <fullName evidence="1">Uncharacterized protein</fullName>
    </submittedName>
</protein>
<dbReference type="AlphaFoldDB" id="A0A2T1DD51"/>
<gene>
    <name evidence="1" type="ORF">C7B65_15270</name>
</gene>
<dbReference type="RefSeq" id="WP_073072678.1">
    <property type="nucleotide sequence ID" value="NZ_MPPI01000018.1"/>
</dbReference>
<proteinExistence type="predicted"/>
<evidence type="ECO:0000313" key="1">
    <source>
        <dbReference type="EMBL" id="PSB18452.1"/>
    </source>
</evidence>
<name>A0A2T1DD51_9CYAN</name>
<reference evidence="1 2" key="1">
    <citation type="submission" date="2018-02" db="EMBL/GenBank/DDBJ databases">
        <authorList>
            <person name="Cohen D.B."/>
            <person name="Kent A.D."/>
        </authorList>
    </citation>
    <scope>NUCLEOTIDE SEQUENCE [LARGE SCALE GENOMIC DNA]</scope>
    <source>
        <strain evidence="1 2">ULC007</strain>
    </source>
</reference>